<evidence type="ECO:0000313" key="2">
    <source>
        <dbReference type="EMBL" id="KIN02920.1"/>
    </source>
</evidence>
<dbReference type="EMBL" id="KN832874">
    <property type="protein sequence ID" value="KIN02920.1"/>
    <property type="molecule type" value="Genomic_DNA"/>
</dbReference>
<evidence type="ECO:0000313" key="3">
    <source>
        <dbReference type="Proteomes" id="UP000054321"/>
    </source>
</evidence>
<feature type="region of interest" description="Disordered" evidence="1">
    <location>
        <begin position="111"/>
        <end position="130"/>
    </location>
</feature>
<name>A0A0C3HIJ8_OIDMZ</name>
<organism evidence="2 3">
    <name type="scientific">Oidiodendron maius (strain Zn)</name>
    <dbReference type="NCBI Taxonomy" id="913774"/>
    <lineage>
        <taxon>Eukaryota</taxon>
        <taxon>Fungi</taxon>
        <taxon>Dikarya</taxon>
        <taxon>Ascomycota</taxon>
        <taxon>Pezizomycotina</taxon>
        <taxon>Leotiomycetes</taxon>
        <taxon>Leotiomycetes incertae sedis</taxon>
        <taxon>Myxotrichaceae</taxon>
        <taxon>Oidiodendron</taxon>
    </lineage>
</organism>
<protein>
    <submittedName>
        <fullName evidence="2">Uncharacterized protein</fullName>
    </submittedName>
</protein>
<dbReference type="Proteomes" id="UP000054321">
    <property type="component" value="Unassembled WGS sequence"/>
</dbReference>
<accession>A0A0C3HIJ8</accession>
<dbReference type="AlphaFoldDB" id="A0A0C3HIJ8"/>
<reference evidence="2 3" key="1">
    <citation type="submission" date="2014-04" db="EMBL/GenBank/DDBJ databases">
        <authorList>
            <consortium name="DOE Joint Genome Institute"/>
            <person name="Kuo A."/>
            <person name="Martino E."/>
            <person name="Perotto S."/>
            <person name="Kohler A."/>
            <person name="Nagy L.G."/>
            <person name="Floudas D."/>
            <person name="Copeland A."/>
            <person name="Barry K.W."/>
            <person name="Cichocki N."/>
            <person name="Veneault-Fourrey C."/>
            <person name="LaButti K."/>
            <person name="Lindquist E.A."/>
            <person name="Lipzen A."/>
            <person name="Lundell T."/>
            <person name="Morin E."/>
            <person name="Murat C."/>
            <person name="Sun H."/>
            <person name="Tunlid A."/>
            <person name="Henrissat B."/>
            <person name="Grigoriev I.V."/>
            <person name="Hibbett D.S."/>
            <person name="Martin F."/>
            <person name="Nordberg H.P."/>
            <person name="Cantor M.N."/>
            <person name="Hua S.X."/>
        </authorList>
    </citation>
    <scope>NUCLEOTIDE SEQUENCE [LARGE SCALE GENOMIC DNA]</scope>
    <source>
        <strain evidence="2 3">Zn</strain>
    </source>
</reference>
<evidence type="ECO:0000256" key="1">
    <source>
        <dbReference type="SAM" id="MobiDB-lite"/>
    </source>
</evidence>
<gene>
    <name evidence="2" type="ORF">OIDMADRAFT_27399</name>
</gene>
<dbReference type="InParanoid" id="A0A0C3HIJ8"/>
<sequence>MRPSGWHDGQKMLVCAVMRGEVLRYERNGHALVVDTTATCSLLTSGAFPSRTTSVVAEYTSCLTIAKVGLLEWRGTLKGHPVNLKSLLHGVLRAAGPGLVLRLVKRRTSCGTSGMASLAGPDQRISGHDN</sequence>
<dbReference type="HOGENOM" id="CLU_1938770_0_0_1"/>
<proteinExistence type="predicted"/>
<reference evidence="3" key="2">
    <citation type="submission" date="2015-01" db="EMBL/GenBank/DDBJ databases">
        <title>Evolutionary Origins and Diversification of the Mycorrhizal Mutualists.</title>
        <authorList>
            <consortium name="DOE Joint Genome Institute"/>
            <consortium name="Mycorrhizal Genomics Consortium"/>
            <person name="Kohler A."/>
            <person name="Kuo A."/>
            <person name="Nagy L.G."/>
            <person name="Floudas D."/>
            <person name="Copeland A."/>
            <person name="Barry K.W."/>
            <person name="Cichocki N."/>
            <person name="Veneault-Fourrey C."/>
            <person name="LaButti K."/>
            <person name="Lindquist E.A."/>
            <person name="Lipzen A."/>
            <person name="Lundell T."/>
            <person name="Morin E."/>
            <person name="Murat C."/>
            <person name="Riley R."/>
            <person name="Ohm R."/>
            <person name="Sun H."/>
            <person name="Tunlid A."/>
            <person name="Henrissat B."/>
            <person name="Grigoriev I.V."/>
            <person name="Hibbett D.S."/>
            <person name="Martin F."/>
        </authorList>
    </citation>
    <scope>NUCLEOTIDE SEQUENCE [LARGE SCALE GENOMIC DNA]</scope>
    <source>
        <strain evidence="3">Zn</strain>
    </source>
</reference>
<keyword evidence="3" id="KW-1185">Reference proteome</keyword>